<keyword evidence="2" id="KW-1185">Reference proteome</keyword>
<evidence type="ECO:0008006" key="3">
    <source>
        <dbReference type="Google" id="ProtNLM"/>
    </source>
</evidence>
<reference evidence="1 2" key="1">
    <citation type="submission" date="2024-06" db="EMBL/GenBank/DDBJ databases">
        <title>Draft genome sequence of Geodermatophilus badlandi, a novel member of the Geodermatophilaceae isolated from badland sedimentary rocks in the Red desert, Wyoming, USA.</title>
        <authorList>
            <person name="Ben Tekaya S."/>
            <person name="Nouioui I."/>
            <person name="Flores G.M."/>
            <person name="Shaal M.N."/>
            <person name="Bredoire F."/>
            <person name="Basile F."/>
            <person name="Van Diepen L."/>
            <person name="Ward N.L."/>
        </authorList>
    </citation>
    <scope>NUCLEOTIDE SEQUENCE [LARGE SCALE GENOMIC DNA]</scope>
    <source>
        <strain evidence="1 2">WL48A</strain>
    </source>
</reference>
<sequence length="189" mass="19690">MRWQQLFADLQAEFEEAEAAEERAQLPSRARAETGAVRLAERLGSALGGRVSLRCRGAGDVAGRLTERGPDWLLLEDDAGREVLVALPAVLAVAGLVRTTAAPAPASRVGAAVDLRRALRGLARDRSAVALVLDDGGVLTGTVDRVGADFVELAEHAADDFRRPGAVRGVRAVALAAVAVVRTLTPGAA</sequence>
<organism evidence="1 2">
    <name type="scientific">Geodermatophilus maliterrae</name>
    <dbReference type="NCBI Taxonomy" id="3162531"/>
    <lineage>
        <taxon>Bacteria</taxon>
        <taxon>Bacillati</taxon>
        <taxon>Actinomycetota</taxon>
        <taxon>Actinomycetes</taxon>
        <taxon>Geodermatophilales</taxon>
        <taxon>Geodermatophilaceae</taxon>
        <taxon>Geodermatophilus</taxon>
    </lineage>
</organism>
<accession>A0ABV3XMK3</accession>
<dbReference type="EMBL" id="JBFNXQ010000177">
    <property type="protein sequence ID" value="MEX5721825.1"/>
    <property type="molecule type" value="Genomic_DNA"/>
</dbReference>
<dbReference type="Proteomes" id="UP001560045">
    <property type="component" value="Unassembled WGS sequence"/>
</dbReference>
<protein>
    <recommendedName>
        <fullName evidence="3">CBS domain-containing protein</fullName>
    </recommendedName>
</protein>
<proteinExistence type="predicted"/>
<evidence type="ECO:0000313" key="1">
    <source>
        <dbReference type="EMBL" id="MEX5721825.1"/>
    </source>
</evidence>
<dbReference type="RefSeq" id="WP_369210614.1">
    <property type="nucleotide sequence ID" value="NZ_JBFNXQ010000177.1"/>
</dbReference>
<evidence type="ECO:0000313" key="2">
    <source>
        <dbReference type="Proteomes" id="UP001560045"/>
    </source>
</evidence>
<gene>
    <name evidence="1" type="ORF">ABQ292_26100</name>
</gene>
<name>A0ABV3XMK3_9ACTN</name>
<comment type="caution">
    <text evidence="1">The sequence shown here is derived from an EMBL/GenBank/DDBJ whole genome shotgun (WGS) entry which is preliminary data.</text>
</comment>